<sequence>MSDYSYNHPLFGDVFYTTAHTPAIFGDDIKFTAGFDFHDLATIHIPQLVGRLNLLSDIYFHKKAHQQLLDAFIEIEQAGLLDVIKEFNSVFSMRLRRPTSGVFSSLPSNHAFGIAIDINQGDGGNGITSAPLAPIFAKYGFVWGNNFTSPDPMHYEVSQFYS</sequence>
<dbReference type="KEGG" id="kor:AWR26_16185"/>
<keyword evidence="3" id="KW-0645">Protease</keyword>
<dbReference type="Gene3D" id="3.30.1380.10">
    <property type="match status" value="1"/>
</dbReference>
<keyword evidence="3" id="KW-0378">Hydrolase</keyword>
<keyword evidence="4" id="KW-1185">Reference proteome</keyword>
<gene>
    <name evidence="2" type="ORF">AWR26_16185</name>
    <name evidence="3" type="ORF">SAMN05216286_1000</name>
</gene>
<dbReference type="InterPro" id="IPR039561">
    <property type="entry name" value="Peptidase_M15C"/>
</dbReference>
<dbReference type="RefSeq" id="WP_064567427.1">
    <property type="nucleotide sequence ID" value="NZ_CP014007.2"/>
</dbReference>
<evidence type="ECO:0000313" key="5">
    <source>
        <dbReference type="Proteomes" id="UP000182314"/>
    </source>
</evidence>
<name>A0AA94KNV0_9ENTR</name>
<proteinExistence type="predicted"/>
<dbReference type="Proteomes" id="UP000078227">
    <property type="component" value="Chromosome"/>
</dbReference>
<keyword evidence="3" id="KW-0121">Carboxypeptidase</keyword>
<evidence type="ECO:0000313" key="3">
    <source>
        <dbReference type="EMBL" id="SFB81963.1"/>
    </source>
</evidence>
<accession>A0AA94KNV0</accession>
<evidence type="ECO:0000313" key="4">
    <source>
        <dbReference type="Proteomes" id="UP000078227"/>
    </source>
</evidence>
<dbReference type="InterPro" id="IPR009045">
    <property type="entry name" value="Zn_M74/Hedgehog-like"/>
</dbReference>
<reference evidence="3 5" key="1">
    <citation type="submission" date="2016-10" db="EMBL/GenBank/DDBJ databases">
        <authorList>
            <person name="Varghese N."/>
            <person name="Submissions S."/>
        </authorList>
    </citation>
    <scope>NUCLEOTIDE SEQUENCE [LARGE SCALE GENOMIC DNA]</scope>
    <source>
        <strain evidence="3 5">CGMCC 1.7012</strain>
    </source>
</reference>
<organism evidence="3 5">
    <name type="scientific">Kosakonia oryzae</name>
    <dbReference type="NCBI Taxonomy" id="497725"/>
    <lineage>
        <taxon>Bacteria</taxon>
        <taxon>Pseudomonadati</taxon>
        <taxon>Pseudomonadota</taxon>
        <taxon>Gammaproteobacteria</taxon>
        <taxon>Enterobacterales</taxon>
        <taxon>Enterobacteriaceae</taxon>
        <taxon>Kosakonia</taxon>
    </lineage>
</organism>
<evidence type="ECO:0000313" key="2">
    <source>
        <dbReference type="EMBL" id="ANI83618.1"/>
    </source>
</evidence>
<dbReference type="EMBL" id="CP014007">
    <property type="protein sequence ID" value="ANI83618.1"/>
    <property type="molecule type" value="Genomic_DNA"/>
</dbReference>
<dbReference type="AlphaFoldDB" id="A0AA94KNV0"/>
<feature type="domain" description="Peptidase M15C" evidence="1">
    <location>
        <begin position="108"/>
        <end position="157"/>
    </location>
</feature>
<dbReference type="Pfam" id="PF13539">
    <property type="entry name" value="Peptidase_M15_4"/>
    <property type="match status" value="1"/>
</dbReference>
<dbReference type="GO" id="GO:0004180">
    <property type="term" value="F:carboxypeptidase activity"/>
    <property type="evidence" value="ECO:0007669"/>
    <property type="project" value="UniProtKB-KW"/>
</dbReference>
<reference evidence="2 4" key="2">
    <citation type="submission" date="2021-03" db="EMBL/GenBank/DDBJ databases">
        <authorList>
            <person name="Li Y."/>
            <person name="Li S."/>
            <person name="Chen M."/>
            <person name="Peng G."/>
            <person name="Tan Z."/>
            <person name="An Q."/>
        </authorList>
    </citation>
    <scope>NUCLEOTIDE SEQUENCE [LARGE SCALE GENOMIC DNA]</scope>
    <source>
        <strain evidence="2 4">Ola 51</strain>
    </source>
</reference>
<protein>
    <submittedName>
        <fullName evidence="3">D-alanyl-D-alanine carboxypeptidase</fullName>
    </submittedName>
    <submittedName>
        <fullName evidence="2">M15 family metallopeptidase</fullName>
    </submittedName>
</protein>
<dbReference type="EMBL" id="FOKO01000001">
    <property type="protein sequence ID" value="SFB81963.1"/>
    <property type="molecule type" value="Genomic_DNA"/>
</dbReference>
<evidence type="ECO:0000259" key="1">
    <source>
        <dbReference type="Pfam" id="PF13539"/>
    </source>
</evidence>
<dbReference type="SUPFAM" id="SSF55166">
    <property type="entry name" value="Hedgehog/DD-peptidase"/>
    <property type="match status" value="1"/>
</dbReference>
<dbReference type="Proteomes" id="UP000182314">
    <property type="component" value="Unassembled WGS sequence"/>
</dbReference>